<dbReference type="EnsemblPlants" id="TraesCS2B02G509000.1">
    <property type="protein sequence ID" value="TraesCS2B02G509000.1"/>
    <property type="gene ID" value="TraesCS2B02G509000"/>
</dbReference>
<dbReference type="Gramene" id="TraesSYM2B03G01051220.1">
    <property type="protein sequence ID" value="TraesSYM2B03G01051220.1"/>
    <property type="gene ID" value="TraesSYM2B03G01051220"/>
</dbReference>
<dbReference type="Gramene" id="TraesLDM2B03G01037510.1">
    <property type="protein sequence ID" value="TraesLDM2B03G01037510.1"/>
    <property type="gene ID" value="TraesLDM2B03G01037510"/>
</dbReference>
<dbReference type="GO" id="GO:0008270">
    <property type="term" value="F:zinc ion binding"/>
    <property type="evidence" value="ECO:0007669"/>
    <property type="project" value="UniProtKB-KW"/>
</dbReference>
<dbReference type="Gramene" id="TraesCLE_scaffold_050160_01G000100.1">
    <property type="protein sequence ID" value="TraesCLE_scaffold_050160_01G000100.1"/>
    <property type="gene ID" value="TraesCLE_scaffold_050160_01G000100"/>
</dbReference>
<dbReference type="InterPro" id="IPR001878">
    <property type="entry name" value="Znf_CCHC"/>
</dbReference>
<keyword evidence="1" id="KW-0862">Zinc</keyword>
<evidence type="ECO:0000313" key="3">
    <source>
        <dbReference type="EnsemblPlants" id="TraesCS2B02G509000.1"/>
    </source>
</evidence>
<proteinExistence type="predicted"/>
<reference evidence="3" key="2">
    <citation type="submission" date="2018-10" db="UniProtKB">
        <authorList>
            <consortium name="EnsemblPlants"/>
        </authorList>
    </citation>
    <scope>IDENTIFICATION</scope>
</reference>
<evidence type="ECO:0000256" key="1">
    <source>
        <dbReference type="PROSITE-ProRule" id="PRU00047"/>
    </source>
</evidence>
<dbReference type="Gramene" id="TraesWEE_scaffold_002864_01G000700.1">
    <property type="protein sequence ID" value="TraesWEE_scaffold_002864_01G000700.1"/>
    <property type="gene ID" value="TraesWEE_scaffold_002864_01G000700"/>
</dbReference>
<gene>
    <name evidence="3" type="primary">LOC123042240</name>
</gene>
<organism evidence="3">
    <name type="scientific">Triticum aestivum</name>
    <name type="common">Wheat</name>
    <dbReference type="NCBI Taxonomy" id="4565"/>
    <lineage>
        <taxon>Eukaryota</taxon>
        <taxon>Viridiplantae</taxon>
        <taxon>Streptophyta</taxon>
        <taxon>Embryophyta</taxon>
        <taxon>Tracheophyta</taxon>
        <taxon>Spermatophyta</taxon>
        <taxon>Magnoliopsida</taxon>
        <taxon>Liliopsida</taxon>
        <taxon>Poales</taxon>
        <taxon>Poaceae</taxon>
        <taxon>BOP clade</taxon>
        <taxon>Pooideae</taxon>
        <taxon>Triticodae</taxon>
        <taxon>Triticeae</taxon>
        <taxon>Triticinae</taxon>
        <taxon>Triticum</taxon>
    </lineage>
</organism>
<reference evidence="3" key="1">
    <citation type="submission" date="2018-08" db="EMBL/GenBank/DDBJ databases">
        <authorList>
            <person name="Rossello M."/>
        </authorList>
    </citation>
    <scope>NUCLEOTIDE SEQUENCE [LARGE SCALE GENOMIC DNA]</scope>
    <source>
        <strain evidence="3">cv. Chinese Spring</strain>
    </source>
</reference>
<dbReference type="Pfam" id="PF00098">
    <property type="entry name" value="zf-CCHC"/>
    <property type="match status" value="1"/>
</dbReference>
<dbReference type="AlphaFoldDB" id="A0A3B6CDN6"/>
<accession>A0A3B6CDN6</accession>
<dbReference type="Gramene" id="TraesSTA2B03G01031570.1">
    <property type="protein sequence ID" value="TraesSTA2B03G01031570.1"/>
    <property type="gene ID" value="TraesSTA2B03G01031570"/>
</dbReference>
<dbReference type="OMA" id="FPFMEGE"/>
<dbReference type="Gramene" id="TraesCS2B03G1279400.1">
    <property type="protein sequence ID" value="TraesCS2B03G1279400.1.CDS"/>
    <property type="gene ID" value="TraesCS2B03G1279400"/>
</dbReference>
<dbReference type="Gramene" id="TraesCS2B02G509000.1">
    <property type="protein sequence ID" value="TraesCS2B02G509000.1"/>
    <property type="gene ID" value="TraesCS2B02G509000"/>
</dbReference>
<protein>
    <recommendedName>
        <fullName evidence="2">CCHC-type domain-containing protein</fullName>
    </recommendedName>
</protein>
<evidence type="ECO:0000313" key="4">
    <source>
        <dbReference type="Proteomes" id="UP000019116"/>
    </source>
</evidence>
<keyword evidence="1" id="KW-0479">Metal-binding</keyword>
<dbReference type="SMART" id="SM00343">
    <property type="entry name" value="ZnF_C2HC"/>
    <property type="match status" value="1"/>
</dbReference>
<feature type="domain" description="CCHC-type" evidence="2">
    <location>
        <begin position="477"/>
        <end position="490"/>
    </location>
</feature>
<keyword evidence="1" id="KW-0863">Zinc-finger</keyword>
<dbReference type="Gramene" id="TraesCAD_scaffold_030321_01G000100.1">
    <property type="protein sequence ID" value="TraesCAD_scaffold_030321_01G000100.1"/>
    <property type="gene ID" value="TraesCAD_scaffold_030321_01G000100"/>
</dbReference>
<evidence type="ECO:0000259" key="2">
    <source>
        <dbReference type="PROSITE" id="PS50158"/>
    </source>
</evidence>
<keyword evidence="4" id="KW-1185">Reference proteome</keyword>
<sequence>MMAAETETEVEMAEEWKLARESECRLRNCECRWRCLCSPRIPRVAPGMDYSSTPAGAGGGADRPAWSLLVGLKDGAVLRLKRLRVARSGRILGRSDDALEAFHDIKTPTGRRFNASAALAPDGRSLCVLRQEDDGAGEQPHALHLTLQQPETDTSPEHLPLPPEIQAGRSRNCMPISAAGHIFALCPIVEYGVKFSLLMRPLHPLPEGGGGGQWEQVGQDKHDKDSYRWLGGGFLQGYAVLPGPLILVSLKQDRGFFTVAPGSGSRDWTPVLTDETRPRRDYAPIVGRGVYMEQDNAIYMLRGNTIYAYKLSYIHQDQGDDQGRGRLRLDPPITIDSVCPYSSGHGCGFLTRLDGRLMCSVWISLAPRQQLEDCRCDNLHAIVTTFNLQDPAQGGIEVLHSSFRQVDMEPNRANPEDQEFCFLQEYEDKDCPVLLQHQQGQEKDLTSCSQLQHVDQPSKMLDCCRRFLEMKDYPPLCFSCGTKGHVARDCSLPPQQPLPAMPHRTLVGRASMQHRVPFERRPVATTTSINKDLFIICQAGSQLVIYHTGVLDETSLLQGGGDDGKPLQPSCYVATYVGDDDYWHFFLHSGSKIRAISREKDGMLEFSLNKDRTMATDRLPVRRLPSADTFVLFITVCGETIALTDTLKVFHQPRFSYGSSTWLLCKTDQSHVLHRKVMISGYVAVNDDSFIVCDALTGSCLLFDLGAKQWRVVMPWAAFAEDLPRTSPTKCPLNGRCVSVDGFIYTCRDGGLAAYRLLDKDHSVYLSEPILLPFSWLVDDCVGEDMCLDYAGKDVDSGAILFYVVQLQSGYRPPRHDVQITIVQVKTKATTSSKKREPVRVAPVDCVTRFIHHEEAVVDARCCFAL</sequence>
<dbReference type="PROSITE" id="PS50158">
    <property type="entry name" value="ZF_CCHC"/>
    <property type="match status" value="1"/>
</dbReference>
<dbReference type="OrthoDB" id="661607at2759"/>
<dbReference type="Proteomes" id="UP000019116">
    <property type="component" value="Chromosome 2B"/>
</dbReference>
<name>A0A3B6CDN6_WHEAT</name>
<dbReference type="GO" id="GO:0003676">
    <property type="term" value="F:nucleic acid binding"/>
    <property type="evidence" value="ECO:0007669"/>
    <property type="project" value="InterPro"/>
</dbReference>